<sequence>VGTASVAAPHALLVGSHGLAEGDVIALLYNVAGKRIWHERVIMHLLPGGTTIVTALAPDWDSYEEDLAPGSDSLRRGAPLPQEAASQAWWQRCAGLAEALAPRGLWRLGLALSRRLEAAALVPAAAAPASGLPPLALAPSSPAAPAAPAAEPPAPGFGAAQL</sequence>
<dbReference type="EMBL" id="CAUYUJ010019580">
    <property type="protein sequence ID" value="CAK0892202.1"/>
    <property type="molecule type" value="Genomic_DNA"/>
</dbReference>
<reference evidence="2" key="1">
    <citation type="submission" date="2023-10" db="EMBL/GenBank/DDBJ databases">
        <authorList>
            <person name="Chen Y."/>
            <person name="Shah S."/>
            <person name="Dougan E. K."/>
            <person name="Thang M."/>
            <person name="Chan C."/>
        </authorList>
    </citation>
    <scope>NUCLEOTIDE SEQUENCE [LARGE SCALE GENOMIC DNA]</scope>
</reference>
<evidence type="ECO:0000313" key="2">
    <source>
        <dbReference type="EMBL" id="CAK0892202.1"/>
    </source>
</evidence>
<name>A0ABN9X2W3_9DINO</name>
<accession>A0ABN9X2W3</accession>
<feature type="region of interest" description="Disordered" evidence="1">
    <location>
        <begin position="139"/>
        <end position="162"/>
    </location>
</feature>
<comment type="caution">
    <text evidence="2">The sequence shown here is derived from an EMBL/GenBank/DDBJ whole genome shotgun (WGS) entry which is preliminary data.</text>
</comment>
<proteinExistence type="predicted"/>
<evidence type="ECO:0000313" key="3">
    <source>
        <dbReference type="Proteomes" id="UP001189429"/>
    </source>
</evidence>
<keyword evidence="3" id="KW-1185">Reference proteome</keyword>
<dbReference type="Proteomes" id="UP001189429">
    <property type="component" value="Unassembled WGS sequence"/>
</dbReference>
<feature type="non-terminal residue" evidence="2">
    <location>
        <position position="162"/>
    </location>
</feature>
<evidence type="ECO:0000256" key="1">
    <source>
        <dbReference type="SAM" id="MobiDB-lite"/>
    </source>
</evidence>
<protein>
    <submittedName>
        <fullName evidence="2">Uncharacterized protein</fullName>
    </submittedName>
</protein>
<gene>
    <name evidence="2" type="ORF">PCOR1329_LOCUS71927</name>
</gene>
<organism evidence="2 3">
    <name type="scientific">Prorocentrum cordatum</name>
    <dbReference type="NCBI Taxonomy" id="2364126"/>
    <lineage>
        <taxon>Eukaryota</taxon>
        <taxon>Sar</taxon>
        <taxon>Alveolata</taxon>
        <taxon>Dinophyceae</taxon>
        <taxon>Prorocentrales</taxon>
        <taxon>Prorocentraceae</taxon>
        <taxon>Prorocentrum</taxon>
    </lineage>
</organism>
<feature type="compositionally biased region" description="Low complexity" evidence="1">
    <location>
        <begin position="139"/>
        <end position="149"/>
    </location>
</feature>
<feature type="non-terminal residue" evidence="2">
    <location>
        <position position="1"/>
    </location>
</feature>